<dbReference type="PROSITE" id="PS51764">
    <property type="entry name" value="GH26"/>
    <property type="match status" value="1"/>
</dbReference>
<gene>
    <name evidence="7" type="ORF">PCASD_23429</name>
</gene>
<comment type="similarity">
    <text evidence="1 4">Belongs to the glycosyl hydrolase 26 family.</text>
</comment>
<keyword evidence="3 4" id="KW-0326">Glycosidase</keyword>
<feature type="active site" description="Nucleophile" evidence="4">
    <location>
        <position position="263"/>
    </location>
</feature>
<evidence type="ECO:0000259" key="6">
    <source>
        <dbReference type="PROSITE" id="PS51764"/>
    </source>
</evidence>
<evidence type="ECO:0000313" key="7">
    <source>
        <dbReference type="EMBL" id="PLW05841.1"/>
    </source>
</evidence>
<protein>
    <recommendedName>
        <fullName evidence="6">GH26 domain-containing protein</fullName>
    </recommendedName>
</protein>
<evidence type="ECO:0000256" key="3">
    <source>
        <dbReference type="ARBA" id="ARBA00023295"/>
    </source>
</evidence>
<dbReference type="PANTHER" id="PTHR40079">
    <property type="entry name" value="MANNAN ENDO-1,4-BETA-MANNOSIDASE E-RELATED"/>
    <property type="match status" value="1"/>
</dbReference>
<dbReference type="Gene3D" id="3.20.20.80">
    <property type="entry name" value="Glycosidases"/>
    <property type="match status" value="1"/>
</dbReference>
<evidence type="ECO:0000256" key="5">
    <source>
        <dbReference type="SAM" id="SignalP"/>
    </source>
</evidence>
<feature type="active site" description="Proton donor" evidence="4">
    <location>
        <position position="151"/>
    </location>
</feature>
<comment type="caution">
    <text evidence="7">The sequence shown here is derived from an EMBL/GenBank/DDBJ whole genome shotgun (WGS) entry which is preliminary data.</text>
</comment>
<feature type="chain" id="PRO_5014704524" description="GH26 domain-containing protein" evidence="5">
    <location>
        <begin position="21"/>
        <end position="355"/>
    </location>
</feature>
<dbReference type="InterPro" id="IPR000805">
    <property type="entry name" value="Glyco_hydro_26"/>
</dbReference>
<dbReference type="PANTHER" id="PTHR40079:SF6">
    <property type="entry name" value="GH26 DOMAIN-CONTAINING PROTEIN"/>
    <property type="match status" value="1"/>
</dbReference>
<dbReference type="Proteomes" id="UP000235392">
    <property type="component" value="Unassembled WGS sequence"/>
</dbReference>
<reference evidence="7 8" key="1">
    <citation type="submission" date="2017-11" db="EMBL/GenBank/DDBJ databases">
        <title>De novo assembly and phasing of dikaryotic genomes from two isolates of Puccinia coronata f. sp. avenae, the causal agent of oat crown rust.</title>
        <authorList>
            <person name="Miller M.E."/>
            <person name="Zhang Y."/>
            <person name="Omidvar V."/>
            <person name="Sperschneider J."/>
            <person name="Schwessinger B."/>
            <person name="Raley C."/>
            <person name="Palmer J.M."/>
            <person name="Garnica D."/>
            <person name="Upadhyaya N."/>
            <person name="Rathjen J."/>
            <person name="Taylor J.M."/>
            <person name="Park R.F."/>
            <person name="Dodds P.N."/>
            <person name="Hirsch C.D."/>
            <person name="Kianian S.F."/>
            <person name="Figueroa M."/>
        </authorList>
    </citation>
    <scope>NUCLEOTIDE SEQUENCE [LARGE SCALE GENOMIC DNA]</scope>
    <source>
        <strain evidence="7">12SD80</strain>
    </source>
</reference>
<dbReference type="InterPro" id="IPR017853">
    <property type="entry name" value="GH"/>
</dbReference>
<dbReference type="GO" id="GO:0016985">
    <property type="term" value="F:mannan endo-1,4-beta-mannosidase activity"/>
    <property type="evidence" value="ECO:0007669"/>
    <property type="project" value="InterPro"/>
</dbReference>
<feature type="signal peptide" evidence="5">
    <location>
        <begin position="1"/>
        <end position="20"/>
    </location>
</feature>
<name>A0A2N5RXX8_9BASI</name>
<dbReference type="InterPro" id="IPR022790">
    <property type="entry name" value="GH26_dom"/>
</dbReference>
<evidence type="ECO:0000256" key="1">
    <source>
        <dbReference type="ARBA" id="ARBA00007754"/>
    </source>
</evidence>
<dbReference type="GO" id="GO:0006080">
    <property type="term" value="P:substituted mannan metabolic process"/>
    <property type="evidence" value="ECO:0007669"/>
    <property type="project" value="InterPro"/>
</dbReference>
<organism evidence="7 8">
    <name type="scientific">Puccinia coronata f. sp. avenae</name>
    <dbReference type="NCBI Taxonomy" id="200324"/>
    <lineage>
        <taxon>Eukaryota</taxon>
        <taxon>Fungi</taxon>
        <taxon>Dikarya</taxon>
        <taxon>Basidiomycota</taxon>
        <taxon>Pucciniomycotina</taxon>
        <taxon>Pucciniomycetes</taxon>
        <taxon>Pucciniales</taxon>
        <taxon>Pucciniaceae</taxon>
        <taxon>Puccinia</taxon>
    </lineage>
</organism>
<dbReference type="SUPFAM" id="SSF51445">
    <property type="entry name" value="(Trans)glycosidases"/>
    <property type="match status" value="1"/>
</dbReference>
<keyword evidence="5" id="KW-0732">Signal</keyword>
<evidence type="ECO:0000313" key="8">
    <source>
        <dbReference type="Proteomes" id="UP000235392"/>
    </source>
</evidence>
<dbReference type="EMBL" id="PGCI01001287">
    <property type="protein sequence ID" value="PLW05841.1"/>
    <property type="molecule type" value="Genomic_DNA"/>
</dbReference>
<dbReference type="Pfam" id="PF02156">
    <property type="entry name" value="Glyco_hydro_26"/>
    <property type="match status" value="1"/>
</dbReference>
<keyword evidence="2 4" id="KW-0378">Hydrolase</keyword>
<accession>A0A2N5RXX8</accession>
<evidence type="ECO:0000256" key="2">
    <source>
        <dbReference type="ARBA" id="ARBA00022801"/>
    </source>
</evidence>
<sequence>MRITLETIVSVLLLPLASHGINLPTNRKIFHGNLGLNSTNLHRGGVAVGFLPGFRERLAPNAVWDINHLLPAPMAIVGDYIHLQAHDPNLSILDLHLPHILNSPGNPVWQIALLPSEGLDKVTPYVAERIAIKMAWINSHGISVWLRFAHEMNGDWYGWGLQPELFKEKWKMITYAIRARTRGTYMLWAPNVGFGPYVDSIRGGYSRYWPGADSVDISGLSFYHFGGEDRLNVLPRPGEALEKIKQFADLYGSGQGKPVILAETGAAYTTSLSSGLPNYGGASNHDIKFAWLQQLLSGDLKQHVPELKAISWFELIKDENSGVRGTSVKCEDYRLIVGEHRLSRDAVRYLGGDYY</sequence>
<feature type="domain" description="GH26" evidence="6">
    <location>
        <begin position="7"/>
        <end position="345"/>
    </location>
</feature>
<dbReference type="AlphaFoldDB" id="A0A2N5RXX8"/>
<proteinExistence type="inferred from homology"/>
<evidence type="ECO:0000256" key="4">
    <source>
        <dbReference type="PROSITE-ProRule" id="PRU01100"/>
    </source>
</evidence>